<keyword evidence="1" id="KW-0813">Transport</keyword>
<evidence type="ECO:0000256" key="1">
    <source>
        <dbReference type="ARBA" id="ARBA00022448"/>
    </source>
</evidence>
<dbReference type="InterPro" id="IPR003439">
    <property type="entry name" value="ABC_transporter-like_ATP-bd"/>
</dbReference>
<dbReference type="RefSeq" id="WP_192595878.1">
    <property type="nucleotide sequence ID" value="NZ_BAAALJ010000023.1"/>
</dbReference>
<proteinExistence type="predicted"/>
<keyword evidence="7" id="KW-1185">Reference proteome</keyword>
<dbReference type="CDD" id="cd03215">
    <property type="entry name" value="ABC_Carb_Monos_II"/>
    <property type="match status" value="1"/>
</dbReference>
<dbReference type="Pfam" id="PF00005">
    <property type="entry name" value="ABC_tran"/>
    <property type="match status" value="2"/>
</dbReference>
<dbReference type="InterPro" id="IPR027417">
    <property type="entry name" value="P-loop_NTPase"/>
</dbReference>
<evidence type="ECO:0000259" key="5">
    <source>
        <dbReference type="PROSITE" id="PS50893"/>
    </source>
</evidence>
<dbReference type="EMBL" id="JADBED010000001">
    <property type="protein sequence ID" value="MBE1524931.1"/>
    <property type="molecule type" value="Genomic_DNA"/>
</dbReference>
<keyword evidence="3" id="KW-0547">Nucleotide-binding</keyword>
<sequence length="497" mass="53773">MTFSVRNLTKRYGATLALDDVSLEINPGEVHALLGHNGAGKSTVIGCLGGRTSPTGGVIEIDGDEFTELSPQESIHRGIAVIYQHMSLIDSLTVTENLFLGQEMSRAGLVERSRQREIAVEVLSRVGAAARPNDRVGELSMGQRQLVEIAKALRRDARLLILDEPTAALSPAEAERLAELVKQLRTEGIAILYVTHLLNEVMRLADRATVLRSGRAVWTEKIAEVTKADVVSAISGRHGTQTAPARPFAEDAPPVFELEGLSTEGLQPATLAVRPGEIVCLYGLIGSGRTRLLETIFGKRRAQGHVLVEGQRQIIHSPNHALKAGIALVPGDRLKQGLFGRLTAAENTVTRVMTALARMGFRDRTRESGVVTATTSSMSLRPNAPNLAASRYSGGNQQKILIGRWVNPASSVKVLLLDDPTQGVDVGARSEIYAVIRELAETRPIAVVFATNEPEEALALAHRVIFMRDGALHESLRAEDLDEETLMDHIHVEPASS</sequence>
<gene>
    <name evidence="6" type="ORF">H4W27_002049</name>
</gene>
<dbReference type="PANTHER" id="PTHR43790:SF9">
    <property type="entry name" value="GALACTOFURANOSE TRANSPORTER ATP-BINDING PROTEIN YTFR"/>
    <property type="match status" value="1"/>
</dbReference>
<dbReference type="InterPro" id="IPR050107">
    <property type="entry name" value="ABC_carbohydrate_import_ATPase"/>
</dbReference>
<organism evidence="6 7">
    <name type="scientific">Nesterenkonia lutea</name>
    <dbReference type="NCBI Taxonomy" id="272919"/>
    <lineage>
        <taxon>Bacteria</taxon>
        <taxon>Bacillati</taxon>
        <taxon>Actinomycetota</taxon>
        <taxon>Actinomycetes</taxon>
        <taxon>Micrococcales</taxon>
        <taxon>Micrococcaceae</taxon>
        <taxon>Nesterenkonia</taxon>
    </lineage>
</organism>
<evidence type="ECO:0000256" key="2">
    <source>
        <dbReference type="ARBA" id="ARBA00022737"/>
    </source>
</evidence>
<protein>
    <submittedName>
        <fullName evidence="6">Ribose transport system ATP-binding protein</fullName>
    </submittedName>
</protein>
<evidence type="ECO:0000313" key="6">
    <source>
        <dbReference type="EMBL" id="MBE1524931.1"/>
    </source>
</evidence>
<keyword evidence="2" id="KW-0677">Repeat</keyword>
<feature type="domain" description="ABC transporter" evidence="5">
    <location>
        <begin position="250"/>
        <end position="494"/>
    </location>
</feature>
<dbReference type="PROSITE" id="PS50893">
    <property type="entry name" value="ABC_TRANSPORTER_2"/>
    <property type="match status" value="2"/>
</dbReference>
<dbReference type="InterPro" id="IPR017871">
    <property type="entry name" value="ABC_transporter-like_CS"/>
</dbReference>
<dbReference type="PROSITE" id="PS00211">
    <property type="entry name" value="ABC_TRANSPORTER_1"/>
    <property type="match status" value="1"/>
</dbReference>
<dbReference type="SUPFAM" id="SSF52540">
    <property type="entry name" value="P-loop containing nucleoside triphosphate hydrolases"/>
    <property type="match status" value="2"/>
</dbReference>
<evidence type="ECO:0000313" key="7">
    <source>
        <dbReference type="Proteomes" id="UP000643525"/>
    </source>
</evidence>
<dbReference type="Proteomes" id="UP000643525">
    <property type="component" value="Unassembled WGS sequence"/>
</dbReference>
<dbReference type="CDD" id="cd03216">
    <property type="entry name" value="ABC_Carb_Monos_I"/>
    <property type="match status" value="1"/>
</dbReference>
<dbReference type="Gene3D" id="3.40.50.300">
    <property type="entry name" value="P-loop containing nucleotide triphosphate hydrolases"/>
    <property type="match status" value="2"/>
</dbReference>
<dbReference type="SMART" id="SM00382">
    <property type="entry name" value="AAA"/>
    <property type="match status" value="2"/>
</dbReference>
<keyword evidence="4 6" id="KW-0067">ATP-binding</keyword>
<feature type="domain" description="ABC transporter" evidence="5">
    <location>
        <begin position="3"/>
        <end position="238"/>
    </location>
</feature>
<evidence type="ECO:0000256" key="4">
    <source>
        <dbReference type="ARBA" id="ARBA00022840"/>
    </source>
</evidence>
<name>A0ABR9JG74_9MICC</name>
<dbReference type="InterPro" id="IPR003593">
    <property type="entry name" value="AAA+_ATPase"/>
</dbReference>
<comment type="caution">
    <text evidence="6">The sequence shown here is derived from an EMBL/GenBank/DDBJ whole genome shotgun (WGS) entry which is preliminary data.</text>
</comment>
<evidence type="ECO:0000256" key="3">
    <source>
        <dbReference type="ARBA" id="ARBA00022741"/>
    </source>
</evidence>
<dbReference type="PANTHER" id="PTHR43790">
    <property type="entry name" value="CARBOHYDRATE TRANSPORT ATP-BINDING PROTEIN MG119-RELATED"/>
    <property type="match status" value="1"/>
</dbReference>
<accession>A0ABR9JG74</accession>
<dbReference type="GO" id="GO:0005524">
    <property type="term" value="F:ATP binding"/>
    <property type="evidence" value="ECO:0007669"/>
    <property type="project" value="UniProtKB-KW"/>
</dbReference>
<reference evidence="6 7" key="1">
    <citation type="submission" date="2020-10" db="EMBL/GenBank/DDBJ databases">
        <title>Sequencing the genomes of 1000 actinobacteria strains.</title>
        <authorList>
            <person name="Klenk H.-P."/>
        </authorList>
    </citation>
    <scope>NUCLEOTIDE SEQUENCE [LARGE SCALE GENOMIC DNA]</scope>
    <source>
        <strain evidence="6 7">DSM 15666</strain>
    </source>
</reference>